<dbReference type="InterPro" id="IPR050190">
    <property type="entry name" value="UPF0213_domain"/>
</dbReference>
<evidence type="ECO:0000256" key="1">
    <source>
        <dbReference type="ARBA" id="ARBA00007435"/>
    </source>
</evidence>
<reference evidence="3" key="1">
    <citation type="journal article" date="2014" name="Int. J. Syst. Evol. Microbiol.">
        <title>Complete genome sequence of Corynebacterium casei LMG S-19264T (=DSM 44701T), isolated from a smear-ripened cheese.</title>
        <authorList>
            <consortium name="US DOE Joint Genome Institute (JGI-PGF)"/>
            <person name="Walter F."/>
            <person name="Albersmeier A."/>
            <person name="Kalinowski J."/>
            <person name="Ruckert C."/>
        </authorList>
    </citation>
    <scope>NUCLEOTIDE SEQUENCE</scope>
    <source>
        <strain evidence="3">JCM 3346</strain>
    </source>
</reference>
<dbReference type="SUPFAM" id="SSF82771">
    <property type="entry name" value="GIY-YIG endonuclease"/>
    <property type="match status" value="1"/>
</dbReference>
<evidence type="ECO:0000313" key="3">
    <source>
        <dbReference type="EMBL" id="GGR34045.1"/>
    </source>
</evidence>
<reference evidence="3" key="2">
    <citation type="submission" date="2020-09" db="EMBL/GenBank/DDBJ databases">
        <authorList>
            <person name="Sun Q."/>
            <person name="Ohkuma M."/>
        </authorList>
    </citation>
    <scope>NUCLEOTIDE SEQUENCE</scope>
    <source>
        <strain evidence="3">JCM 3346</strain>
    </source>
</reference>
<dbReference type="Proteomes" id="UP000610303">
    <property type="component" value="Unassembled WGS sequence"/>
</dbReference>
<proteinExistence type="inferred from homology"/>
<gene>
    <name evidence="3" type="ORF">GCM10010196_30060</name>
</gene>
<dbReference type="CDD" id="cd10456">
    <property type="entry name" value="GIY-YIG_UPF0213"/>
    <property type="match status" value="1"/>
</dbReference>
<dbReference type="InterPro" id="IPR035901">
    <property type="entry name" value="GIY-YIG_endonuc_sf"/>
</dbReference>
<comment type="caution">
    <text evidence="3">The sequence shown here is derived from an EMBL/GenBank/DDBJ whole genome shotgun (WGS) entry which is preliminary data.</text>
</comment>
<sequence length="92" mass="10207">MRCTGGAFYSGSTNGDVEFRVAEHNAGLGANFTRRHRPVTLVYCEEWPTVAQAYEREKQVQGWGRAKKLALIEGRGSELPGLARGRQRKDVG</sequence>
<name>A0A918FF86_AGRME</name>
<accession>A0A918FF86</accession>
<organism evidence="3 4">
    <name type="scientific">Agromyces mediolanus</name>
    <name type="common">Corynebacterium mediolanum</name>
    <dbReference type="NCBI Taxonomy" id="41986"/>
    <lineage>
        <taxon>Bacteria</taxon>
        <taxon>Bacillati</taxon>
        <taxon>Actinomycetota</taxon>
        <taxon>Actinomycetes</taxon>
        <taxon>Micrococcales</taxon>
        <taxon>Microbacteriaceae</taxon>
        <taxon>Agromyces</taxon>
    </lineage>
</organism>
<dbReference type="Gene3D" id="3.40.1440.10">
    <property type="entry name" value="GIY-YIG endonuclease"/>
    <property type="match status" value="1"/>
</dbReference>
<dbReference type="EMBL" id="BMRJ01000004">
    <property type="protein sequence ID" value="GGR34045.1"/>
    <property type="molecule type" value="Genomic_DNA"/>
</dbReference>
<dbReference type="AlphaFoldDB" id="A0A918FF86"/>
<feature type="domain" description="GIY-YIG" evidence="2">
    <location>
        <begin position="1"/>
        <end position="70"/>
    </location>
</feature>
<comment type="similarity">
    <text evidence="1">Belongs to the UPF0213 family.</text>
</comment>
<evidence type="ECO:0000259" key="2">
    <source>
        <dbReference type="PROSITE" id="PS50164"/>
    </source>
</evidence>
<dbReference type="Pfam" id="PF01541">
    <property type="entry name" value="GIY-YIG"/>
    <property type="match status" value="1"/>
</dbReference>
<dbReference type="InterPro" id="IPR000305">
    <property type="entry name" value="GIY-YIG_endonuc"/>
</dbReference>
<evidence type="ECO:0000313" key="4">
    <source>
        <dbReference type="Proteomes" id="UP000610303"/>
    </source>
</evidence>
<protein>
    <recommendedName>
        <fullName evidence="2">GIY-YIG domain-containing protein</fullName>
    </recommendedName>
</protein>
<dbReference type="PROSITE" id="PS50164">
    <property type="entry name" value="GIY_YIG"/>
    <property type="match status" value="1"/>
</dbReference>
<dbReference type="PANTHER" id="PTHR34477:SF1">
    <property type="entry name" value="UPF0213 PROTEIN YHBQ"/>
    <property type="match status" value="1"/>
</dbReference>
<dbReference type="PANTHER" id="PTHR34477">
    <property type="entry name" value="UPF0213 PROTEIN YHBQ"/>
    <property type="match status" value="1"/>
</dbReference>
<keyword evidence="4" id="KW-1185">Reference proteome</keyword>